<dbReference type="AlphaFoldDB" id="B8FEC2"/>
<gene>
    <name evidence="1" type="ordered locus">Dalk_5233</name>
</gene>
<dbReference type="HOGENOM" id="CLU_2272802_0_0_7"/>
<evidence type="ECO:0000313" key="1">
    <source>
        <dbReference type="EMBL" id="ACL06903.1"/>
    </source>
</evidence>
<name>B8FEC2_DESAL</name>
<evidence type="ECO:0000313" key="2">
    <source>
        <dbReference type="Proteomes" id="UP000000739"/>
    </source>
</evidence>
<sequence length="102" mass="11401">MISKMTRLTDAVQKVESLIQEQDFQLAKAQRLRGQYLEALAALSKVHSRAAQAQKSAYVANKMTSPEHRVNVPGIVPVKFQDFEIKGRIVETACMGKAQEEN</sequence>
<reference evidence="1 2" key="1">
    <citation type="journal article" date="2012" name="Environ. Microbiol.">
        <title>The genome sequence of Desulfatibacillum alkenivorans AK-01: a blueprint for anaerobic alkane oxidation.</title>
        <authorList>
            <person name="Callaghan A.V."/>
            <person name="Morris B.E."/>
            <person name="Pereira I.A."/>
            <person name="McInerney M.J."/>
            <person name="Austin R.N."/>
            <person name="Groves J.T."/>
            <person name="Kukor J.J."/>
            <person name="Suflita J.M."/>
            <person name="Young L.Y."/>
            <person name="Zylstra G.J."/>
            <person name="Wawrik B."/>
        </authorList>
    </citation>
    <scope>NUCLEOTIDE SEQUENCE [LARGE SCALE GENOMIC DNA]</scope>
    <source>
        <strain evidence="1 2">AK-01</strain>
    </source>
</reference>
<proteinExistence type="predicted"/>
<dbReference type="Proteomes" id="UP000000739">
    <property type="component" value="Chromosome"/>
</dbReference>
<keyword evidence="2" id="KW-1185">Reference proteome</keyword>
<dbReference type="EMBL" id="CP001322">
    <property type="protein sequence ID" value="ACL06903.1"/>
    <property type="molecule type" value="Genomic_DNA"/>
</dbReference>
<organism evidence="1 2">
    <name type="scientific">Desulfatibacillum aliphaticivorans</name>
    <dbReference type="NCBI Taxonomy" id="218208"/>
    <lineage>
        <taxon>Bacteria</taxon>
        <taxon>Pseudomonadati</taxon>
        <taxon>Thermodesulfobacteriota</taxon>
        <taxon>Desulfobacteria</taxon>
        <taxon>Desulfobacterales</taxon>
        <taxon>Desulfatibacillaceae</taxon>
        <taxon>Desulfatibacillum</taxon>
    </lineage>
</organism>
<protein>
    <submittedName>
        <fullName evidence="1">Uncharacterized protein</fullName>
    </submittedName>
</protein>
<accession>B8FEC2</accession>
<dbReference type="KEGG" id="dal:Dalk_5233"/>
<dbReference type="RefSeq" id="WP_015949939.1">
    <property type="nucleotide sequence ID" value="NC_011768.1"/>
</dbReference>